<evidence type="ECO:0000313" key="5">
    <source>
        <dbReference type="Proteomes" id="UP000193944"/>
    </source>
</evidence>
<reference evidence="4 5" key="1">
    <citation type="submission" date="2016-08" db="EMBL/GenBank/DDBJ databases">
        <title>A Parts List for Fungal Cellulosomes Revealed by Comparative Genomics.</title>
        <authorList>
            <consortium name="DOE Joint Genome Institute"/>
            <person name="Haitjema C.H."/>
            <person name="Gilmore S.P."/>
            <person name="Henske J.K."/>
            <person name="Solomon K.V."/>
            <person name="De Groot R."/>
            <person name="Kuo A."/>
            <person name="Mondo S.J."/>
            <person name="Salamov A.A."/>
            <person name="Labutti K."/>
            <person name="Zhao Z."/>
            <person name="Chiniquy J."/>
            <person name="Barry K."/>
            <person name="Brewer H.M."/>
            <person name="Purvine S.O."/>
            <person name="Wright A.T."/>
            <person name="Boxma B."/>
            <person name="Van Alen T."/>
            <person name="Hackstein J.H."/>
            <person name="Baker S.E."/>
            <person name="Grigoriev I.V."/>
            <person name="O'Malley M.A."/>
        </authorList>
    </citation>
    <scope>NUCLEOTIDE SEQUENCE [LARGE SCALE GENOMIC DNA]</scope>
    <source>
        <strain evidence="4 5">S4</strain>
    </source>
</reference>
<feature type="compositionally biased region" description="Basic and acidic residues" evidence="2">
    <location>
        <begin position="412"/>
        <end position="428"/>
    </location>
</feature>
<feature type="region of interest" description="Disordered" evidence="2">
    <location>
        <begin position="227"/>
        <end position="268"/>
    </location>
</feature>
<evidence type="ECO:0000256" key="3">
    <source>
        <dbReference type="SAM" id="Phobius"/>
    </source>
</evidence>
<comment type="caution">
    <text evidence="4">The sequence shown here is derived from an EMBL/GenBank/DDBJ whole genome shotgun (WGS) entry which is preliminary data.</text>
</comment>
<dbReference type="AlphaFoldDB" id="A0A1Y1X8B7"/>
<dbReference type="Gene3D" id="1.10.472.10">
    <property type="entry name" value="Cyclin-like"/>
    <property type="match status" value="1"/>
</dbReference>
<dbReference type="CDD" id="cd20557">
    <property type="entry name" value="CYCLIN_ScPCL1-like"/>
    <property type="match status" value="1"/>
</dbReference>
<dbReference type="PANTHER" id="PTHR15615">
    <property type="match status" value="1"/>
</dbReference>
<feature type="transmembrane region" description="Helical" evidence="3">
    <location>
        <begin position="631"/>
        <end position="652"/>
    </location>
</feature>
<dbReference type="PANTHER" id="PTHR15615:SF108">
    <property type="entry name" value="PROTEIN CNPPD1"/>
    <property type="match status" value="1"/>
</dbReference>
<evidence type="ECO:0000313" key="4">
    <source>
        <dbReference type="EMBL" id="ORX81594.1"/>
    </source>
</evidence>
<organism evidence="4 5">
    <name type="scientific">Anaeromyces robustus</name>
    <dbReference type="NCBI Taxonomy" id="1754192"/>
    <lineage>
        <taxon>Eukaryota</taxon>
        <taxon>Fungi</taxon>
        <taxon>Fungi incertae sedis</taxon>
        <taxon>Chytridiomycota</taxon>
        <taxon>Chytridiomycota incertae sedis</taxon>
        <taxon>Neocallimastigomycetes</taxon>
        <taxon>Neocallimastigales</taxon>
        <taxon>Neocallimastigaceae</taxon>
        <taxon>Anaeromyces</taxon>
    </lineage>
</organism>
<keyword evidence="3" id="KW-0812">Transmembrane</keyword>
<evidence type="ECO:0000256" key="1">
    <source>
        <dbReference type="SAM" id="Coils"/>
    </source>
</evidence>
<keyword evidence="3" id="KW-0472">Membrane</keyword>
<keyword evidence="1" id="KW-0175">Coiled coil</keyword>
<feature type="region of interest" description="Disordered" evidence="2">
    <location>
        <begin position="301"/>
        <end position="337"/>
    </location>
</feature>
<feature type="coiled-coil region" evidence="1">
    <location>
        <begin position="87"/>
        <end position="136"/>
    </location>
</feature>
<feature type="transmembrane region" description="Helical" evidence="3">
    <location>
        <begin position="184"/>
        <end position="201"/>
    </location>
</feature>
<evidence type="ECO:0000256" key="2">
    <source>
        <dbReference type="SAM" id="MobiDB-lite"/>
    </source>
</evidence>
<proteinExistence type="predicted"/>
<keyword evidence="5" id="KW-1185">Reference proteome</keyword>
<sequence>MGRKGGKKYRREIRKEQSERDKDALFWKLGKQLSDPLGEYRRFIGNLRNKEINEVDDYIDIPINLVDLTANLITSLITGENCLYESINESDKRIEQMNKEEKDFNLENNIEEERILKKRNRTKSNVQENIDNKEEKEVKFTKLQPNSNSSSNKKNKSYSFNFEEYCQRENEESFHFIRKIIKKTQLSLTTFIVGLFFIYSYKHLEKDKRKYREHKVSKFISGWQTPLKKTNKKKRRKRKNKNKSNSSMSTGSGSFSTERDTLTPSPLSQEVHMIENKNQLINKKIKFLDNNENKIDSYSSKNVSFSESEQSNTNNSNYYNNDNDNINNNSNNKNNKVLSPILKSGFLSSFKPRNQNHVNISNSNPYIVLDQYTSSESINNDVNIKNKENKIISNEENNRKKEKRYNNGSNNEKAEIEKEKEEKDKNNNDDDNERIEVEEEEEEEEEEKDENDSNDDSEESDNELLLYKRRVHKHRRHNSQFSALIKNEKFSKNFSYLSSCYILSDRYGSYVIPTFLASIIVADKLLYDATYTNLNWSEFTEGRYTLEDVNELERRFLSIMNFQLFISQKKFDEFLSYLDFILCLQKIRAWGSIPFSLSYSDIYTLTRKIDSKYFDAYPNNKNNVYENIKIIFKYIIGILVIYLLFVLVYIIYRINNKS</sequence>
<feature type="non-terminal residue" evidence="4">
    <location>
        <position position="1"/>
    </location>
</feature>
<feature type="compositionally biased region" description="Acidic residues" evidence="2">
    <location>
        <begin position="429"/>
        <end position="461"/>
    </location>
</feature>
<dbReference type="GO" id="GO:0019901">
    <property type="term" value="F:protein kinase binding"/>
    <property type="evidence" value="ECO:0007669"/>
    <property type="project" value="InterPro"/>
</dbReference>
<dbReference type="EMBL" id="MCFG01000115">
    <property type="protein sequence ID" value="ORX81594.1"/>
    <property type="molecule type" value="Genomic_DNA"/>
</dbReference>
<gene>
    <name evidence="4" type="ORF">BCR32DRAFT_268187</name>
</gene>
<feature type="compositionally biased region" description="Low complexity" evidence="2">
    <location>
        <begin position="312"/>
        <end position="336"/>
    </location>
</feature>
<evidence type="ECO:0008006" key="6">
    <source>
        <dbReference type="Google" id="ProtNLM"/>
    </source>
</evidence>
<reference evidence="4 5" key="2">
    <citation type="submission" date="2016-08" db="EMBL/GenBank/DDBJ databases">
        <title>Pervasive Adenine N6-methylation of Active Genes in Fungi.</title>
        <authorList>
            <consortium name="DOE Joint Genome Institute"/>
            <person name="Mondo S.J."/>
            <person name="Dannebaum R.O."/>
            <person name="Kuo R.C."/>
            <person name="Labutti K."/>
            <person name="Haridas S."/>
            <person name="Kuo A."/>
            <person name="Salamov A."/>
            <person name="Ahrendt S.R."/>
            <person name="Lipzen A."/>
            <person name="Sullivan W."/>
            <person name="Andreopoulos W.B."/>
            <person name="Clum A."/>
            <person name="Lindquist E."/>
            <person name="Daum C."/>
            <person name="Ramamoorthy G.K."/>
            <person name="Gryganskyi A."/>
            <person name="Culley D."/>
            <person name="Magnuson J.K."/>
            <person name="James T.Y."/>
            <person name="O'Malley M.A."/>
            <person name="Stajich J.E."/>
            <person name="Spatafora J.W."/>
            <person name="Visel A."/>
            <person name="Grigoriev I.V."/>
        </authorList>
    </citation>
    <scope>NUCLEOTIDE SEQUENCE [LARGE SCALE GENOMIC DNA]</scope>
    <source>
        <strain evidence="4 5">S4</strain>
    </source>
</reference>
<accession>A0A1Y1X8B7</accession>
<feature type="compositionally biased region" description="Basic residues" evidence="2">
    <location>
        <begin position="229"/>
        <end position="242"/>
    </location>
</feature>
<dbReference type="STRING" id="1754192.A0A1Y1X8B7"/>
<dbReference type="Proteomes" id="UP000193944">
    <property type="component" value="Unassembled WGS sequence"/>
</dbReference>
<name>A0A1Y1X8B7_9FUNG</name>
<keyword evidence="3" id="KW-1133">Transmembrane helix</keyword>
<feature type="region of interest" description="Disordered" evidence="2">
    <location>
        <begin position="1"/>
        <end position="20"/>
    </location>
</feature>
<feature type="compositionally biased region" description="Polar residues" evidence="2">
    <location>
        <begin position="301"/>
        <end position="311"/>
    </location>
</feature>
<dbReference type="OrthoDB" id="286814at2759"/>
<dbReference type="InterPro" id="IPR013922">
    <property type="entry name" value="Cyclin_PHO80-like"/>
</dbReference>
<feature type="region of interest" description="Disordered" evidence="2">
    <location>
        <begin position="395"/>
        <end position="461"/>
    </location>
</feature>
<feature type="compositionally biased region" description="Polar residues" evidence="2">
    <location>
        <begin position="248"/>
        <end position="268"/>
    </location>
</feature>
<protein>
    <recommendedName>
        <fullName evidence="6">Cyclin N-terminal domain-containing protein</fullName>
    </recommendedName>
</protein>
<feature type="compositionally biased region" description="Basic residues" evidence="2">
    <location>
        <begin position="1"/>
        <end position="12"/>
    </location>
</feature>